<feature type="domain" description="DUF6475" evidence="1">
    <location>
        <begin position="90"/>
        <end position="168"/>
    </location>
</feature>
<dbReference type="EMBL" id="MT143119">
    <property type="protein sequence ID" value="QJA93062.1"/>
    <property type="molecule type" value="Genomic_DNA"/>
</dbReference>
<dbReference type="AlphaFoldDB" id="A0A6M3JP69"/>
<dbReference type="Pfam" id="PF20081">
    <property type="entry name" value="DUF6475"/>
    <property type="match status" value="1"/>
</dbReference>
<evidence type="ECO:0000313" key="2">
    <source>
        <dbReference type="EMBL" id="QJA70832.1"/>
    </source>
</evidence>
<name>A0A6M3JP69_9ZZZZ</name>
<evidence type="ECO:0000313" key="4">
    <source>
        <dbReference type="EMBL" id="QJA99728.1"/>
    </source>
</evidence>
<proteinExistence type="predicted"/>
<dbReference type="EMBL" id="MT141824">
    <property type="protein sequence ID" value="QJA70832.1"/>
    <property type="molecule type" value="Genomic_DNA"/>
</dbReference>
<dbReference type="EMBL" id="MT144713">
    <property type="protein sequence ID" value="QJH98043.1"/>
    <property type="molecule type" value="Genomic_DNA"/>
</dbReference>
<evidence type="ECO:0000313" key="3">
    <source>
        <dbReference type="EMBL" id="QJA93062.1"/>
    </source>
</evidence>
<dbReference type="InterPro" id="IPR045521">
    <property type="entry name" value="DUF6475"/>
</dbReference>
<gene>
    <name evidence="4" type="ORF">MM171A00919_0026</name>
    <name evidence="2" type="ORF">MM415A03545_0007</name>
    <name evidence="3" type="ORF">MM415B04382_0005</name>
    <name evidence="5" type="ORF">TM448B01181_0006</name>
</gene>
<protein>
    <recommendedName>
        <fullName evidence="1">DUF6475 domain-containing protein</fullName>
    </recommendedName>
</protein>
<dbReference type="EMBL" id="MT143664">
    <property type="protein sequence ID" value="QJA99728.1"/>
    <property type="molecule type" value="Genomic_DNA"/>
</dbReference>
<accession>A0A6M3JP69</accession>
<evidence type="ECO:0000259" key="1">
    <source>
        <dbReference type="Pfam" id="PF20081"/>
    </source>
</evidence>
<reference evidence="2" key="1">
    <citation type="submission" date="2020-03" db="EMBL/GenBank/DDBJ databases">
        <title>The deep terrestrial virosphere.</title>
        <authorList>
            <person name="Holmfeldt K."/>
            <person name="Nilsson E."/>
            <person name="Simone D."/>
            <person name="Lopez-Fernandez M."/>
            <person name="Wu X."/>
            <person name="de Brujin I."/>
            <person name="Lundin D."/>
            <person name="Andersson A."/>
            <person name="Bertilsson S."/>
            <person name="Dopson M."/>
        </authorList>
    </citation>
    <scope>NUCLEOTIDE SEQUENCE</scope>
    <source>
        <strain evidence="4">MM171A00919</strain>
        <strain evidence="2">MM415A03545</strain>
        <strain evidence="3">MM415B04382</strain>
        <strain evidence="5">TM448B01181</strain>
    </source>
</reference>
<sequence>MNKKEFTQRLLIISEAVGIDLKKERINIYWDIFKDYPDNELIRAFNLSLKTNKFFPKPAELIELIEGSPADKSLQAWNLVIANINAYQSITFTDKRISATILDMSESWSDFCYSLTKDNMVWKEKEFRERYNHYSKRPIPADTPGHLVGITEANNRKLDYDKHQPNNIWWKKNYPGQPIPEIDCIPEPVQVGLEAQPQIPQGT</sequence>
<evidence type="ECO:0000313" key="5">
    <source>
        <dbReference type="EMBL" id="QJH98043.1"/>
    </source>
</evidence>
<organism evidence="2">
    <name type="scientific">viral metagenome</name>
    <dbReference type="NCBI Taxonomy" id="1070528"/>
    <lineage>
        <taxon>unclassified sequences</taxon>
        <taxon>metagenomes</taxon>
        <taxon>organismal metagenomes</taxon>
    </lineage>
</organism>